<keyword evidence="8" id="KW-1185">Reference proteome</keyword>
<dbReference type="Gene3D" id="3.40.50.2000">
    <property type="entry name" value="Glycogen Phosphorylase B"/>
    <property type="match status" value="1"/>
</dbReference>
<sequence>MKVLILSISTGQGHHATGQAIEAEFQNMGVTCKTLDAYEYIEPILSELVSKGYLLSTAYAKRLSSKVYDIVVKKNKPVNKYSVPKITNTVWARDLRHYIDEYEPDVIICTHVLSATLVNIMKEKNWIKALTVGIVTDFTVHPLWEECRLIDYYVTPSELLEFQIARKGLEPGKMLPLGIPIKPKFSDRMDRMEARKLLGLDLYKRTILLMSGSMGYGKIDESIEKLDSLDIDFQVIVVCGNNKRMYQKVSELQTRKRFDIYGYVDNVDIMMDAADCIITKPGGITSSEAMAKGLPMIMINPIPGHEMRNAEFMLNNGLALYATKSFPLNEAVFSLFKHPDRISYLRGTIELYGRQHSSQNLCKFLVKEVQERGIALVEEAETES</sequence>
<proteinExistence type="inferred from homology"/>
<dbReference type="Proteomes" id="UP000675664">
    <property type="component" value="Unassembled WGS sequence"/>
</dbReference>
<dbReference type="Pfam" id="PF04101">
    <property type="entry name" value="Glyco_tran_28_C"/>
    <property type="match status" value="1"/>
</dbReference>
<dbReference type="GO" id="GO:0016758">
    <property type="term" value="F:hexosyltransferase activity"/>
    <property type="evidence" value="ECO:0007669"/>
    <property type="project" value="InterPro"/>
</dbReference>
<comment type="similarity">
    <text evidence="2">Belongs to the glycosyltransferase 28 family.</text>
</comment>
<evidence type="ECO:0000259" key="6">
    <source>
        <dbReference type="Pfam" id="PF06925"/>
    </source>
</evidence>
<comment type="caution">
    <text evidence="7">The sequence shown here is derived from an EMBL/GenBank/DDBJ whole genome shotgun (WGS) entry which is preliminary data.</text>
</comment>
<evidence type="ECO:0000313" key="8">
    <source>
        <dbReference type="Proteomes" id="UP000675664"/>
    </source>
</evidence>
<organism evidence="7 8">
    <name type="scientific">Sinanaerobacter chloroacetimidivorans</name>
    <dbReference type="NCBI Taxonomy" id="2818044"/>
    <lineage>
        <taxon>Bacteria</taxon>
        <taxon>Bacillati</taxon>
        <taxon>Bacillota</taxon>
        <taxon>Clostridia</taxon>
        <taxon>Peptostreptococcales</taxon>
        <taxon>Anaerovoracaceae</taxon>
        <taxon>Sinanaerobacter</taxon>
    </lineage>
</organism>
<dbReference type="Pfam" id="PF06925">
    <property type="entry name" value="MGDG_synth"/>
    <property type="match status" value="1"/>
</dbReference>
<evidence type="ECO:0000256" key="1">
    <source>
        <dbReference type="ARBA" id="ARBA00004370"/>
    </source>
</evidence>
<keyword evidence="3 7" id="KW-0328">Glycosyltransferase</keyword>
<dbReference type="PANTHER" id="PTHR43025">
    <property type="entry name" value="MONOGALACTOSYLDIACYLGLYCEROL SYNTHASE"/>
    <property type="match status" value="1"/>
</dbReference>
<evidence type="ECO:0000256" key="2">
    <source>
        <dbReference type="ARBA" id="ARBA00006962"/>
    </source>
</evidence>
<evidence type="ECO:0000256" key="3">
    <source>
        <dbReference type="ARBA" id="ARBA00022676"/>
    </source>
</evidence>
<dbReference type="InterPro" id="IPR007235">
    <property type="entry name" value="Glyco_trans_28_C"/>
</dbReference>
<dbReference type="EMBL" id="JAGSND010000004">
    <property type="protein sequence ID" value="MBR0597946.1"/>
    <property type="molecule type" value="Genomic_DNA"/>
</dbReference>
<dbReference type="AlphaFoldDB" id="A0A8J7W2J5"/>
<dbReference type="RefSeq" id="WP_227018069.1">
    <property type="nucleotide sequence ID" value="NZ_JAGSND010000004.1"/>
</dbReference>
<evidence type="ECO:0000256" key="4">
    <source>
        <dbReference type="ARBA" id="ARBA00022679"/>
    </source>
</evidence>
<feature type="domain" description="Glycosyl transferase family 28 C-terminal" evidence="5">
    <location>
        <begin position="206"/>
        <end position="322"/>
    </location>
</feature>
<evidence type="ECO:0000259" key="5">
    <source>
        <dbReference type="Pfam" id="PF04101"/>
    </source>
</evidence>
<dbReference type="EC" id="2.4.-.-" evidence="7"/>
<dbReference type="GO" id="GO:0009247">
    <property type="term" value="P:glycolipid biosynthetic process"/>
    <property type="evidence" value="ECO:0007669"/>
    <property type="project" value="InterPro"/>
</dbReference>
<gene>
    <name evidence="7" type="ORF">KCX82_08685</name>
</gene>
<dbReference type="InterPro" id="IPR050519">
    <property type="entry name" value="Glycosyltransf_28_UgtP"/>
</dbReference>
<feature type="domain" description="Diacylglycerol glucosyltransferase N-terminal" evidence="6">
    <location>
        <begin position="14"/>
        <end position="181"/>
    </location>
</feature>
<evidence type="ECO:0000313" key="7">
    <source>
        <dbReference type="EMBL" id="MBR0597946.1"/>
    </source>
</evidence>
<dbReference type="PANTHER" id="PTHR43025:SF3">
    <property type="entry name" value="MONOGALACTOSYLDIACYLGLYCEROL SYNTHASE 1, CHLOROPLASTIC"/>
    <property type="match status" value="1"/>
</dbReference>
<dbReference type="SUPFAM" id="SSF53756">
    <property type="entry name" value="UDP-Glycosyltransferase/glycogen phosphorylase"/>
    <property type="match status" value="1"/>
</dbReference>
<protein>
    <submittedName>
        <fullName evidence="7">Glycosyltransferase</fullName>
        <ecNumber evidence="7">2.4.-.-</ecNumber>
    </submittedName>
</protein>
<name>A0A8J7W2J5_9FIRM</name>
<dbReference type="InterPro" id="IPR009695">
    <property type="entry name" value="Diacylglyc_glucosyltr_N"/>
</dbReference>
<dbReference type="GO" id="GO:0016020">
    <property type="term" value="C:membrane"/>
    <property type="evidence" value="ECO:0007669"/>
    <property type="project" value="UniProtKB-SubCell"/>
</dbReference>
<reference evidence="7" key="2">
    <citation type="submission" date="2021-04" db="EMBL/GenBank/DDBJ databases">
        <authorList>
            <person name="Liu J."/>
        </authorList>
    </citation>
    <scope>NUCLEOTIDE SEQUENCE</scope>
    <source>
        <strain evidence="7">BAD-6</strain>
    </source>
</reference>
<reference evidence="7" key="1">
    <citation type="submission" date="2021-04" db="EMBL/GenBank/DDBJ databases">
        <title>Sinoanaerobacter chloroacetimidivorans sp. nov., an obligate anaerobic bacterium isolated from anaerobic sludge.</title>
        <authorList>
            <person name="Bao Y."/>
        </authorList>
    </citation>
    <scope>NUCLEOTIDE SEQUENCE</scope>
    <source>
        <strain evidence="7">BAD-6</strain>
    </source>
</reference>
<keyword evidence="4 7" id="KW-0808">Transferase</keyword>
<comment type="subcellular location">
    <subcellularLocation>
        <location evidence="1">Membrane</location>
    </subcellularLocation>
</comment>
<accession>A0A8J7W2J5</accession>